<reference evidence="1" key="1">
    <citation type="submission" date="2025-08" db="UniProtKB">
        <authorList>
            <consortium name="Ensembl"/>
        </authorList>
    </citation>
    <scope>IDENTIFICATION</scope>
</reference>
<sequence length="130" mass="14746">MILRTVMKQPKTTRALTTETKVTTSNTPYCYGLKSCSAPKVPLPKPAYVQARLKFPRSDVAKFELFGINSGRIMINGDNYFLDLDNKGVIPKMTDISTSMIQILKDSFDQWLEKKMINKVLKQQPHSCSD</sequence>
<dbReference type="PaxDb" id="30732-ENSOMEP00000014164"/>
<name>A0A3B3C984_ORYME</name>
<dbReference type="AlphaFoldDB" id="A0A3B3C984"/>
<evidence type="ECO:0000313" key="2">
    <source>
        <dbReference type="Proteomes" id="UP000261560"/>
    </source>
</evidence>
<protein>
    <submittedName>
        <fullName evidence="1">Uncharacterized protein</fullName>
    </submittedName>
</protein>
<keyword evidence="2" id="KW-1185">Reference proteome</keyword>
<dbReference type="STRING" id="30732.ENSOMEP00000014164"/>
<dbReference type="Proteomes" id="UP000261560">
    <property type="component" value="Unplaced"/>
</dbReference>
<dbReference type="Ensembl" id="ENSOMET00000022240.1">
    <property type="protein sequence ID" value="ENSOMEP00000014164.1"/>
    <property type="gene ID" value="ENSOMEG00000015650.1"/>
</dbReference>
<evidence type="ECO:0000313" key="1">
    <source>
        <dbReference type="Ensembl" id="ENSOMEP00000014164.1"/>
    </source>
</evidence>
<proteinExistence type="predicted"/>
<accession>A0A3B3C984</accession>
<reference evidence="1" key="2">
    <citation type="submission" date="2025-09" db="UniProtKB">
        <authorList>
            <consortium name="Ensembl"/>
        </authorList>
    </citation>
    <scope>IDENTIFICATION</scope>
</reference>
<organism evidence="1 2">
    <name type="scientific">Oryzias melastigma</name>
    <name type="common">Marine medaka</name>
    <dbReference type="NCBI Taxonomy" id="30732"/>
    <lineage>
        <taxon>Eukaryota</taxon>
        <taxon>Metazoa</taxon>
        <taxon>Chordata</taxon>
        <taxon>Craniata</taxon>
        <taxon>Vertebrata</taxon>
        <taxon>Euteleostomi</taxon>
        <taxon>Actinopterygii</taxon>
        <taxon>Neopterygii</taxon>
        <taxon>Teleostei</taxon>
        <taxon>Neoteleostei</taxon>
        <taxon>Acanthomorphata</taxon>
        <taxon>Ovalentaria</taxon>
        <taxon>Atherinomorphae</taxon>
        <taxon>Beloniformes</taxon>
        <taxon>Adrianichthyidae</taxon>
        <taxon>Oryziinae</taxon>
        <taxon>Oryzias</taxon>
    </lineage>
</organism>